<dbReference type="Proteomes" id="UP000318864">
    <property type="component" value="Unassembled WGS sequence"/>
</dbReference>
<evidence type="ECO:0000313" key="5">
    <source>
        <dbReference type="Proteomes" id="UP000318864"/>
    </source>
</evidence>
<dbReference type="Pfam" id="PF25137">
    <property type="entry name" value="ADH_Fe_C"/>
    <property type="match status" value="1"/>
</dbReference>
<name>A0A4S3TNY3_9EURY</name>
<dbReference type="CDD" id="cd14866">
    <property type="entry name" value="Fe-ADH-like"/>
    <property type="match status" value="1"/>
</dbReference>
<comment type="caution">
    <text evidence="4">The sequence shown here is derived from an EMBL/GenBank/DDBJ whole genome shotgun (WGS) entry which is preliminary data.</text>
</comment>
<dbReference type="Gene3D" id="3.40.50.1970">
    <property type="match status" value="1"/>
</dbReference>
<dbReference type="InterPro" id="IPR056798">
    <property type="entry name" value="ADH_Fe_C"/>
</dbReference>
<dbReference type="AlphaFoldDB" id="A0A4S3TNY3"/>
<evidence type="ECO:0000256" key="1">
    <source>
        <dbReference type="ARBA" id="ARBA00023002"/>
    </source>
</evidence>
<dbReference type="PANTHER" id="PTHR11496">
    <property type="entry name" value="ALCOHOL DEHYDROGENASE"/>
    <property type="match status" value="1"/>
</dbReference>
<dbReference type="SUPFAM" id="SSF56796">
    <property type="entry name" value="Dehydroquinate synthase-like"/>
    <property type="match status" value="1"/>
</dbReference>
<gene>
    <name evidence="4" type="ORF">D8Y22_04745</name>
</gene>
<dbReference type="InterPro" id="IPR039697">
    <property type="entry name" value="Alcohol_dehydrogenase_Fe"/>
</dbReference>
<feature type="domain" description="Alcohol dehydrogenase iron-type/glycerol dehydrogenase GldA" evidence="2">
    <location>
        <begin position="11"/>
        <end position="185"/>
    </location>
</feature>
<dbReference type="RefSeq" id="WP_141463572.1">
    <property type="nucleotide sequence ID" value="NZ_RBZW01000013.1"/>
</dbReference>
<evidence type="ECO:0000259" key="2">
    <source>
        <dbReference type="Pfam" id="PF00465"/>
    </source>
</evidence>
<protein>
    <submittedName>
        <fullName evidence="4">Iron-containing alcohol dehydrogenase</fullName>
    </submittedName>
</protein>
<evidence type="ECO:0000259" key="3">
    <source>
        <dbReference type="Pfam" id="PF25137"/>
    </source>
</evidence>
<feature type="domain" description="Fe-containing alcohol dehydrogenase-like C-terminal" evidence="3">
    <location>
        <begin position="198"/>
        <end position="378"/>
    </location>
</feature>
<proteinExistence type="predicted"/>
<dbReference type="PANTHER" id="PTHR11496:SF83">
    <property type="entry name" value="HYDROXYACID-OXOACID TRANSHYDROGENASE, MITOCHONDRIAL"/>
    <property type="match status" value="1"/>
</dbReference>
<keyword evidence="1" id="KW-0560">Oxidoreductase</keyword>
<dbReference type="InterPro" id="IPR001670">
    <property type="entry name" value="ADH_Fe/GldA"/>
</dbReference>
<dbReference type="EMBL" id="RBZW01000013">
    <property type="protein sequence ID" value="THE66012.1"/>
    <property type="molecule type" value="Genomic_DNA"/>
</dbReference>
<dbReference type="GO" id="GO:0004022">
    <property type="term" value="F:alcohol dehydrogenase (NAD+) activity"/>
    <property type="evidence" value="ECO:0007669"/>
    <property type="project" value="TreeGrafter"/>
</dbReference>
<organism evidence="4 5">
    <name type="scientific">Salinadaptatus halalkaliphilus</name>
    <dbReference type="NCBI Taxonomy" id="2419781"/>
    <lineage>
        <taxon>Archaea</taxon>
        <taxon>Methanobacteriati</taxon>
        <taxon>Methanobacteriota</taxon>
        <taxon>Stenosarchaea group</taxon>
        <taxon>Halobacteria</taxon>
        <taxon>Halobacteriales</taxon>
        <taxon>Natrialbaceae</taxon>
        <taxon>Salinadaptatus</taxon>
    </lineage>
</organism>
<accession>A0A4S3TNY3</accession>
<reference evidence="4 5" key="1">
    <citation type="submission" date="2018-10" db="EMBL/GenBank/DDBJ databases">
        <title>Natronolimnobius sp. XQ-INN 246 isolated from Inner Mongolia Autonomous Region of China.</title>
        <authorList>
            <person name="Xue Q."/>
        </authorList>
    </citation>
    <scope>NUCLEOTIDE SEQUENCE [LARGE SCALE GENOMIC DNA]</scope>
    <source>
        <strain evidence="4 5">XQ-INN 246</strain>
    </source>
</reference>
<dbReference type="GO" id="GO:0046872">
    <property type="term" value="F:metal ion binding"/>
    <property type="evidence" value="ECO:0007669"/>
    <property type="project" value="InterPro"/>
</dbReference>
<dbReference type="Gene3D" id="1.20.1090.10">
    <property type="entry name" value="Dehydroquinate synthase-like - alpha domain"/>
    <property type="match status" value="1"/>
</dbReference>
<evidence type="ECO:0000313" key="4">
    <source>
        <dbReference type="EMBL" id="THE66012.1"/>
    </source>
</evidence>
<dbReference type="Pfam" id="PF00465">
    <property type="entry name" value="Fe-ADH"/>
    <property type="match status" value="1"/>
</dbReference>
<keyword evidence="5" id="KW-1185">Reference proteome</keyword>
<sequence>MTPDYRFAYDPGTIVYGRNCVSRLEHELERIGAERALVVCGSTVGATDAVIDPVVAGAGDRLAGVFDETTPEKRLSTAFDGADRMSEDDIDALVSLGGGSSLDIAKVMSVLAASERPRGEIESTFERERAIAIPDSTLPPIVALPTTLAGSDLSAIAGITVREGGLTRGALVDDRLMPAALCYDPALFETTPHEILCASAMNGFDKAVESLYGSNATPITDGTAVRSLRLLGRGLPRLGAGDRDQDTLHDAIMGTVLAQYGALGGERITASLIHSFGHGIARGYAIQQGGAHGIVAPHVLRYLFDNVDARRDLLAEGVDVDTTGTPEETATAVVDAVTEIRDALGLPSRLRTIDDLSKRDLPAVAADIADDVFIPNVPPGLEPTEAELEGVLRNAW</sequence>